<accession>A0A926DZS5</accession>
<sequence>MESDTKKKPTDKPRLYSLDELTLDGNLDRERLLATLDAKYQEELEKKKKQDETAKR</sequence>
<dbReference type="Proteomes" id="UP000653127">
    <property type="component" value="Unassembled WGS sequence"/>
</dbReference>
<keyword evidence="2" id="KW-1185">Reference proteome</keyword>
<dbReference type="AlphaFoldDB" id="A0A926DZS5"/>
<gene>
    <name evidence="1" type="ORF">H8711_05890</name>
</gene>
<proteinExistence type="predicted"/>
<name>A0A926DZS5_9FIRM</name>
<dbReference type="EMBL" id="JACRST010000006">
    <property type="protein sequence ID" value="MBC8546464.1"/>
    <property type="molecule type" value="Genomic_DNA"/>
</dbReference>
<organism evidence="1 2">
    <name type="scientific">Ligaoa zhengdingensis</name>
    <dbReference type="NCBI Taxonomy" id="2763658"/>
    <lineage>
        <taxon>Bacteria</taxon>
        <taxon>Bacillati</taxon>
        <taxon>Bacillota</taxon>
        <taxon>Clostridia</taxon>
        <taxon>Eubacteriales</taxon>
        <taxon>Oscillospiraceae</taxon>
        <taxon>Ligaoa</taxon>
    </lineage>
</organism>
<evidence type="ECO:0000313" key="1">
    <source>
        <dbReference type="EMBL" id="MBC8546464.1"/>
    </source>
</evidence>
<comment type="caution">
    <text evidence="1">The sequence shown here is derived from an EMBL/GenBank/DDBJ whole genome shotgun (WGS) entry which is preliminary data.</text>
</comment>
<dbReference type="RefSeq" id="WP_249282543.1">
    <property type="nucleotide sequence ID" value="NZ_JACRST010000006.1"/>
</dbReference>
<evidence type="ECO:0000313" key="2">
    <source>
        <dbReference type="Proteomes" id="UP000653127"/>
    </source>
</evidence>
<reference evidence="1" key="1">
    <citation type="submission" date="2020-08" db="EMBL/GenBank/DDBJ databases">
        <title>Genome public.</title>
        <authorList>
            <person name="Liu C."/>
            <person name="Sun Q."/>
        </authorList>
    </citation>
    <scope>NUCLEOTIDE SEQUENCE</scope>
    <source>
        <strain evidence="1">NSJ-31</strain>
    </source>
</reference>
<protein>
    <submittedName>
        <fullName evidence="1">Uncharacterized protein</fullName>
    </submittedName>
</protein>